<dbReference type="OrthoDB" id="5589325at2759"/>
<evidence type="ECO:0008006" key="5">
    <source>
        <dbReference type="Google" id="ProtNLM"/>
    </source>
</evidence>
<evidence type="ECO:0000256" key="1">
    <source>
        <dbReference type="SAM" id="MobiDB-lite"/>
    </source>
</evidence>
<dbReference type="Proteomes" id="UP000323067">
    <property type="component" value="Chromosome iv"/>
</dbReference>
<proteinExistence type="predicted"/>
<dbReference type="AlphaFoldDB" id="A0A2H4S7B2"/>
<protein>
    <recommendedName>
        <fullName evidence="5">Extracellular matrix protein</fullName>
    </recommendedName>
</protein>
<feature type="region of interest" description="Disordered" evidence="1">
    <location>
        <begin position="89"/>
        <end position="204"/>
    </location>
</feature>
<gene>
    <name evidence="3" type="ORF">A9K55_003589</name>
</gene>
<evidence type="ECO:0000313" key="4">
    <source>
        <dbReference type="Proteomes" id="UP000323067"/>
    </source>
</evidence>
<feature type="chain" id="PRO_5014142488" description="Extracellular matrix protein" evidence="2">
    <location>
        <begin position="19"/>
        <end position="218"/>
    </location>
</feature>
<dbReference type="PANTHER" id="PTHR40633:SF1">
    <property type="entry name" value="GPI ANCHORED SERINE-THREONINE RICH PROTEIN (AFU_ORTHOLOGUE AFUA_1G03630)"/>
    <property type="match status" value="1"/>
</dbReference>
<organism evidence="3 4">
    <name type="scientific">Cordyceps militaris</name>
    <name type="common">Caterpillar fungus</name>
    <name type="synonym">Clavaria militaris</name>
    <dbReference type="NCBI Taxonomy" id="73501"/>
    <lineage>
        <taxon>Eukaryota</taxon>
        <taxon>Fungi</taxon>
        <taxon>Dikarya</taxon>
        <taxon>Ascomycota</taxon>
        <taxon>Pezizomycotina</taxon>
        <taxon>Sordariomycetes</taxon>
        <taxon>Hypocreomycetidae</taxon>
        <taxon>Hypocreales</taxon>
        <taxon>Cordycipitaceae</taxon>
        <taxon>Cordyceps</taxon>
    </lineage>
</organism>
<accession>A0A2H4S7B2</accession>
<dbReference type="VEuPathDB" id="FungiDB:A9K55_003589"/>
<feature type="signal peptide" evidence="2">
    <location>
        <begin position="1"/>
        <end position="18"/>
    </location>
</feature>
<reference evidence="3 4" key="1">
    <citation type="journal article" date="2017" name="BMC Genomics">
        <title>Chromosome level assembly and secondary metabolite potential of the parasitic fungus Cordyceps militaris.</title>
        <authorList>
            <person name="Kramer G.J."/>
            <person name="Nodwell J.R."/>
        </authorList>
    </citation>
    <scope>NUCLEOTIDE SEQUENCE [LARGE SCALE GENOMIC DNA]</scope>
    <source>
        <strain evidence="3 4">ATCC 34164</strain>
    </source>
</reference>
<keyword evidence="2" id="KW-0732">Signal</keyword>
<feature type="compositionally biased region" description="Low complexity" evidence="1">
    <location>
        <begin position="108"/>
        <end position="199"/>
    </location>
</feature>
<name>A0A2H4S7B2_CORMI</name>
<evidence type="ECO:0000313" key="3">
    <source>
        <dbReference type="EMBL" id="ATY59001.1"/>
    </source>
</evidence>
<dbReference type="VEuPathDB" id="FungiDB:CCM_06234"/>
<sequence length="218" mass="21446">MKLTAATIALALATGALAQPHFTNTVINPSEGKPFTLTFDGCTGGCTITLQTGPNSLALADIRTLTSDATESFDVTLDNLPSGTYNFKITNNSDGSEPNYSTPFTYQGTGPTSSDSSSSSLPTSSASSSSSTDSISTSSSSESSNTSSATSSSDSSASTDSTTSTGSSSTGSSTSTQSSRPSSTTSSQPSATSPPSAGSVAGFSPLGLVGAAAAALFL</sequence>
<evidence type="ECO:0000256" key="2">
    <source>
        <dbReference type="SAM" id="SignalP"/>
    </source>
</evidence>
<dbReference type="PANTHER" id="PTHR40633">
    <property type="entry name" value="MATRIX PROTEIN, PUTATIVE (AFU_ORTHOLOGUE AFUA_8G05410)-RELATED"/>
    <property type="match status" value="1"/>
</dbReference>
<dbReference type="InterPro" id="IPR052982">
    <property type="entry name" value="SRP1/TIP1-like"/>
</dbReference>
<feature type="compositionally biased region" description="Polar residues" evidence="1">
    <location>
        <begin position="89"/>
        <end position="107"/>
    </location>
</feature>
<dbReference type="EMBL" id="CP023322">
    <property type="protein sequence ID" value="ATY59001.1"/>
    <property type="molecule type" value="Genomic_DNA"/>
</dbReference>